<dbReference type="InterPro" id="IPR000515">
    <property type="entry name" value="MetI-like"/>
</dbReference>
<keyword evidence="4 7" id="KW-0812">Transmembrane</keyword>
<feature type="transmembrane region" description="Helical" evidence="7">
    <location>
        <begin position="161"/>
        <end position="186"/>
    </location>
</feature>
<reference evidence="9" key="1">
    <citation type="submission" date="2020-08" db="EMBL/GenBank/DDBJ databases">
        <title>Genome public.</title>
        <authorList>
            <person name="Liu C."/>
            <person name="Sun Q."/>
        </authorList>
    </citation>
    <scope>NUCLEOTIDE SEQUENCE</scope>
    <source>
        <strain evidence="9">NSJ-51</strain>
    </source>
</reference>
<feature type="transmembrane region" description="Helical" evidence="7">
    <location>
        <begin position="48"/>
        <end position="72"/>
    </location>
</feature>
<comment type="caution">
    <text evidence="9">The sequence shown here is derived from an EMBL/GenBank/DDBJ whole genome shotgun (WGS) entry which is preliminary data.</text>
</comment>
<sequence>MCLIPFYVLLVLALNSPERVFYEGNIFVPDFCWQNFIDAWSKSKIGMAMLNSAIITAGTLGLTIMTGGLAGYAIARHNTRYNKFVFGLLLSCMMIPGIINTVPLYTLMRKINAVNTLWGMILVCSTLALPSAVFIYATFIRALPKELDEAAALDGCTGFSTFWRVIFPAIKPATASFIILNGFGIWNNYAQAVFFLQSRSKQNIPQALSVFFQQFGGAKWHLMASTAVIAVIPVIIIFLVFQKQFIQGLTDGALKG</sequence>
<gene>
    <name evidence="9" type="ORF">H8S57_01795</name>
</gene>
<dbReference type="GO" id="GO:0005886">
    <property type="term" value="C:plasma membrane"/>
    <property type="evidence" value="ECO:0007669"/>
    <property type="project" value="UniProtKB-SubCell"/>
</dbReference>
<dbReference type="AlphaFoldDB" id="A0A8J6JCV7"/>
<dbReference type="PANTHER" id="PTHR43744">
    <property type="entry name" value="ABC TRANSPORTER PERMEASE PROTEIN MG189-RELATED-RELATED"/>
    <property type="match status" value="1"/>
</dbReference>
<feature type="transmembrane region" description="Helical" evidence="7">
    <location>
        <begin position="117"/>
        <end position="140"/>
    </location>
</feature>
<evidence type="ECO:0000256" key="6">
    <source>
        <dbReference type="ARBA" id="ARBA00023136"/>
    </source>
</evidence>
<dbReference type="Gene3D" id="1.10.3720.10">
    <property type="entry name" value="MetI-like"/>
    <property type="match status" value="1"/>
</dbReference>
<evidence type="ECO:0000256" key="3">
    <source>
        <dbReference type="ARBA" id="ARBA00022475"/>
    </source>
</evidence>
<dbReference type="InterPro" id="IPR035906">
    <property type="entry name" value="MetI-like_sf"/>
</dbReference>
<keyword evidence="3" id="KW-1003">Cell membrane</keyword>
<comment type="subcellular location">
    <subcellularLocation>
        <location evidence="1 7">Cell membrane</location>
        <topology evidence="1 7">Multi-pass membrane protein</topology>
    </subcellularLocation>
</comment>
<organism evidence="9 10">
    <name type="scientific">Lawsonibacter hominis</name>
    <dbReference type="NCBI Taxonomy" id="2763053"/>
    <lineage>
        <taxon>Bacteria</taxon>
        <taxon>Bacillati</taxon>
        <taxon>Bacillota</taxon>
        <taxon>Clostridia</taxon>
        <taxon>Eubacteriales</taxon>
        <taxon>Oscillospiraceae</taxon>
        <taxon>Lawsonibacter</taxon>
    </lineage>
</organism>
<keyword evidence="2 7" id="KW-0813">Transport</keyword>
<evidence type="ECO:0000313" key="10">
    <source>
        <dbReference type="Proteomes" id="UP000661435"/>
    </source>
</evidence>
<keyword evidence="6 7" id="KW-0472">Membrane</keyword>
<evidence type="ECO:0000256" key="2">
    <source>
        <dbReference type="ARBA" id="ARBA00022448"/>
    </source>
</evidence>
<evidence type="ECO:0000259" key="8">
    <source>
        <dbReference type="PROSITE" id="PS50928"/>
    </source>
</evidence>
<dbReference type="EMBL" id="JACOPP010000002">
    <property type="protein sequence ID" value="MBC5732460.1"/>
    <property type="molecule type" value="Genomic_DNA"/>
</dbReference>
<proteinExistence type="inferred from homology"/>
<dbReference type="GO" id="GO:0055085">
    <property type="term" value="P:transmembrane transport"/>
    <property type="evidence" value="ECO:0007669"/>
    <property type="project" value="InterPro"/>
</dbReference>
<dbReference type="Proteomes" id="UP000661435">
    <property type="component" value="Unassembled WGS sequence"/>
</dbReference>
<dbReference type="PROSITE" id="PS50928">
    <property type="entry name" value="ABC_TM1"/>
    <property type="match status" value="1"/>
</dbReference>
<protein>
    <submittedName>
        <fullName evidence="9">Carbohydrate ABC transporter permease</fullName>
    </submittedName>
</protein>
<evidence type="ECO:0000256" key="4">
    <source>
        <dbReference type="ARBA" id="ARBA00022692"/>
    </source>
</evidence>
<evidence type="ECO:0000256" key="7">
    <source>
        <dbReference type="RuleBase" id="RU363032"/>
    </source>
</evidence>
<dbReference type="Pfam" id="PF00528">
    <property type="entry name" value="BPD_transp_1"/>
    <property type="match status" value="1"/>
</dbReference>
<dbReference type="PANTHER" id="PTHR43744:SF8">
    <property type="entry name" value="SN-GLYCEROL-3-PHOSPHATE TRANSPORT SYSTEM PERMEASE PROTEIN UGPE"/>
    <property type="match status" value="1"/>
</dbReference>
<name>A0A8J6JCV7_9FIRM</name>
<keyword evidence="10" id="KW-1185">Reference proteome</keyword>
<evidence type="ECO:0000256" key="1">
    <source>
        <dbReference type="ARBA" id="ARBA00004651"/>
    </source>
</evidence>
<evidence type="ECO:0000256" key="5">
    <source>
        <dbReference type="ARBA" id="ARBA00022989"/>
    </source>
</evidence>
<feature type="transmembrane region" description="Helical" evidence="7">
    <location>
        <begin position="84"/>
        <end position="105"/>
    </location>
</feature>
<feature type="transmembrane region" description="Helical" evidence="7">
    <location>
        <begin position="220"/>
        <end position="241"/>
    </location>
</feature>
<keyword evidence="5 7" id="KW-1133">Transmembrane helix</keyword>
<accession>A0A8J6JCV7</accession>
<dbReference type="SUPFAM" id="SSF161098">
    <property type="entry name" value="MetI-like"/>
    <property type="match status" value="1"/>
</dbReference>
<dbReference type="CDD" id="cd06261">
    <property type="entry name" value="TM_PBP2"/>
    <property type="match status" value="1"/>
</dbReference>
<feature type="domain" description="ABC transmembrane type-1" evidence="8">
    <location>
        <begin position="49"/>
        <end position="241"/>
    </location>
</feature>
<evidence type="ECO:0000313" key="9">
    <source>
        <dbReference type="EMBL" id="MBC5732460.1"/>
    </source>
</evidence>
<comment type="similarity">
    <text evidence="7">Belongs to the binding-protein-dependent transport system permease family.</text>
</comment>